<gene>
    <name evidence="1" type="ORF">QFC24_004949</name>
</gene>
<keyword evidence="2" id="KW-1185">Reference proteome</keyword>
<accession>A0ACC2XAC0</accession>
<dbReference type="Proteomes" id="UP001234202">
    <property type="component" value="Unassembled WGS sequence"/>
</dbReference>
<comment type="caution">
    <text evidence="1">The sequence shown here is derived from an EMBL/GenBank/DDBJ whole genome shotgun (WGS) entry which is preliminary data.</text>
</comment>
<name>A0ACC2XAC0_9TREE</name>
<evidence type="ECO:0000313" key="1">
    <source>
        <dbReference type="EMBL" id="KAJ9120969.1"/>
    </source>
</evidence>
<organism evidence="1 2">
    <name type="scientific">Naganishia onofrii</name>
    <dbReference type="NCBI Taxonomy" id="1851511"/>
    <lineage>
        <taxon>Eukaryota</taxon>
        <taxon>Fungi</taxon>
        <taxon>Dikarya</taxon>
        <taxon>Basidiomycota</taxon>
        <taxon>Agaricomycotina</taxon>
        <taxon>Tremellomycetes</taxon>
        <taxon>Filobasidiales</taxon>
        <taxon>Filobasidiaceae</taxon>
        <taxon>Naganishia</taxon>
    </lineage>
</organism>
<protein>
    <submittedName>
        <fullName evidence="1">Uncharacterized protein</fullName>
    </submittedName>
</protein>
<reference evidence="1" key="1">
    <citation type="submission" date="2023-04" db="EMBL/GenBank/DDBJ databases">
        <title>Draft Genome sequencing of Naganishia species isolated from polar environments using Oxford Nanopore Technology.</title>
        <authorList>
            <person name="Leo P."/>
            <person name="Venkateswaran K."/>
        </authorList>
    </citation>
    <scope>NUCLEOTIDE SEQUENCE</scope>
    <source>
        <strain evidence="1">DBVPG 5303</strain>
    </source>
</reference>
<dbReference type="EMBL" id="JASBWV010000019">
    <property type="protein sequence ID" value="KAJ9120969.1"/>
    <property type="molecule type" value="Genomic_DNA"/>
</dbReference>
<sequence>MDWQKGGSERSQSFELLEENETGEMDGAGEQAVRGEFAAGAVATLLASLETIDDIVEAEVMNFGGRKGSQEDSNEPNALDLNKTDNSRMPKLDDTIAKASRDAEYLRSHTLETAYAETVTKEIKEVAEELWPMILEAIEKNKRLQEFRTGESKHVGLEVDGQWVLAGTPYLGSLSQNMLRKVKLDDGTIVQKWFLVFAMMIALNKLIETEMKRYKESGSKDEPILSAEAPQQIGQPYNKDNKEQCWGSVVPSLPLRASPVSLVLKSIEYSSQQITRRSRDEAVTNYDVAVVNAMSARAIIEDPASVRLAGLDRHVALVNTVSHPMYNNIYPIVPREGRTLAFIQRHFARRGTTTREPVLNYMIKYCIPGSPQLSAFILASEFDLRKYQHAGTIMQTYWYGE</sequence>
<proteinExistence type="predicted"/>
<evidence type="ECO:0000313" key="2">
    <source>
        <dbReference type="Proteomes" id="UP001234202"/>
    </source>
</evidence>